<organism evidence="1">
    <name type="scientific">marine metagenome</name>
    <dbReference type="NCBI Taxonomy" id="408172"/>
    <lineage>
        <taxon>unclassified sequences</taxon>
        <taxon>metagenomes</taxon>
        <taxon>ecological metagenomes</taxon>
    </lineage>
</organism>
<dbReference type="EMBL" id="UINC01011784">
    <property type="protein sequence ID" value="SVA51782.1"/>
    <property type="molecule type" value="Genomic_DNA"/>
</dbReference>
<accession>A0A381WH62</accession>
<reference evidence="1" key="1">
    <citation type="submission" date="2018-05" db="EMBL/GenBank/DDBJ databases">
        <authorList>
            <person name="Lanie J.A."/>
            <person name="Ng W.-L."/>
            <person name="Kazmierczak K.M."/>
            <person name="Andrzejewski T.M."/>
            <person name="Davidsen T.M."/>
            <person name="Wayne K.J."/>
            <person name="Tettelin H."/>
            <person name="Glass J.I."/>
            <person name="Rusch D."/>
            <person name="Podicherti R."/>
            <person name="Tsui H.-C.T."/>
            <person name="Winkler M.E."/>
        </authorList>
    </citation>
    <scope>NUCLEOTIDE SEQUENCE</scope>
</reference>
<dbReference type="AntiFam" id="ANF00024">
    <property type="entry name" value="Antisense to 23S rRNA"/>
</dbReference>
<name>A0A381WH62_9ZZZZ</name>
<proteinExistence type="predicted"/>
<protein>
    <submittedName>
        <fullName evidence="1">Uncharacterized protein</fullName>
    </submittedName>
</protein>
<sequence length="120" mass="13545">MELILHCLTAKIPFTVFGFWLGLVSSRPLAHPVIYLRKVKLDAAPKCISGRTSYLRVRLAFYPYPQLIPAICNLQGFGPPRNITFASTWPRVAHTVSGLRHATELPYSDSLSLRLRRITP</sequence>
<evidence type="ECO:0000313" key="1">
    <source>
        <dbReference type="EMBL" id="SVA51782.1"/>
    </source>
</evidence>
<dbReference type="AlphaFoldDB" id="A0A381WH62"/>
<gene>
    <name evidence="1" type="ORF">METZ01_LOCUS104636</name>
</gene>